<keyword evidence="10" id="KW-1185">Reference proteome</keyword>
<dbReference type="InterPro" id="IPR038770">
    <property type="entry name" value="Na+/solute_symporter_sf"/>
</dbReference>
<evidence type="ECO:0000256" key="2">
    <source>
        <dbReference type="ARBA" id="ARBA00022448"/>
    </source>
</evidence>
<keyword evidence="2" id="KW-0813">Transport</keyword>
<feature type="domain" description="Cation/H+ exchanger transmembrane" evidence="8">
    <location>
        <begin position="20"/>
        <end position="413"/>
    </location>
</feature>
<dbReference type="InterPro" id="IPR006153">
    <property type="entry name" value="Cation/H_exchanger_TM"/>
</dbReference>
<reference evidence="9 10" key="1">
    <citation type="submission" date="2019-03" db="EMBL/GenBank/DDBJ databases">
        <title>Draft genome sequences of novel Actinobacteria.</title>
        <authorList>
            <person name="Sahin N."/>
            <person name="Ay H."/>
            <person name="Saygin H."/>
        </authorList>
    </citation>
    <scope>NUCLEOTIDE SEQUENCE [LARGE SCALE GENOMIC DNA]</scope>
    <source>
        <strain evidence="9 10">JCM 13523</strain>
    </source>
</reference>
<evidence type="ECO:0000259" key="8">
    <source>
        <dbReference type="Pfam" id="PF00999"/>
    </source>
</evidence>
<evidence type="ECO:0000313" key="10">
    <source>
        <dbReference type="Proteomes" id="UP000295124"/>
    </source>
</evidence>
<feature type="transmembrane region" description="Helical" evidence="7">
    <location>
        <begin position="214"/>
        <end position="233"/>
    </location>
</feature>
<dbReference type="AlphaFoldDB" id="A0A4R4ZJQ1"/>
<dbReference type="PANTHER" id="PTHR32468:SF0">
    <property type="entry name" value="K(+)_H(+) ANTIPORTER 1"/>
    <property type="match status" value="1"/>
</dbReference>
<dbReference type="Pfam" id="PF00999">
    <property type="entry name" value="Na_H_Exchanger"/>
    <property type="match status" value="1"/>
</dbReference>
<feature type="transmembrane region" description="Helical" evidence="7">
    <location>
        <begin position="185"/>
        <end position="208"/>
    </location>
</feature>
<dbReference type="PANTHER" id="PTHR32468">
    <property type="entry name" value="CATION/H + ANTIPORTER"/>
    <property type="match status" value="1"/>
</dbReference>
<dbReference type="Gene3D" id="1.20.1530.20">
    <property type="match status" value="1"/>
</dbReference>
<feature type="transmembrane region" description="Helical" evidence="7">
    <location>
        <begin position="79"/>
        <end position="104"/>
    </location>
</feature>
<feature type="transmembrane region" description="Helical" evidence="7">
    <location>
        <begin position="116"/>
        <end position="137"/>
    </location>
</feature>
<comment type="caution">
    <text evidence="9">The sequence shown here is derived from an EMBL/GenBank/DDBJ whole genome shotgun (WGS) entry which is preliminary data.</text>
</comment>
<proteinExistence type="predicted"/>
<feature type="transmembrane region" description="Helical" evidence="7">
    <location>
        <begin position="254"/>
        <end position="272"/>
    </location>
</feature>
<dbReference type="GO" id="GO:0016020">
    <property type="term" value="C:membrane"/>
    <property type="evidence" value="ECO:0007669"/>
    <property type="project" value="UniProtKB-SubCell"/>
</dbReference>
<feature type="transmembrane region" description="Helical" evidence="7">
    <location>
        <begin position="6"/>
        <end position="25"/>
    </location>
</feature>
<evidence type="ECO:0000256" key="3">
    <source>
        <dbReference type="ARBA" id="ARBA00022692"/>
    </source>
</evidence>
<keyword evidence="4 7" id="KW-1133">Transmembrane helix</keyword>
<evidence type="ECO:0000256" key="1">
    <source>
        <dbReference type="ARBA" id="ARBA00004141"/>
    </source>
</evidence>
<dbReference type="InterPro" id="IPR050794">
    <property type="entry name" value="CPA2_transporter"/>
</dbReference>
<gene>
    <name evidence="9" type="ORF">E1263_17525</name>
</gene>
<feature type="transmembrane region" description="Helical" evidence="7">
    <location>
        <begin position="278"/>
        <end position="294"/>
    </location>
</feature>
<keyword evidence="5" id="KW-0406">Ion transport</keyword>
<comment type="subcellular location">
    <subcellularLocation>
        <location evidence="1">Membrane</location>
        <topology evidence="1">Multi-pass membrane protein</topology>
    </subcellularLocation>
</comment>
<feature type="transmembrane region" description="Helical" evidence="7">
    <location>
        <begin position="336"/>
        <end position="359"/>
    </location>
</feature>
<evidence type="ECO:0000256" key="7">
    <source>
        <dbReference type="SAM" id="Phobius"/>
    </source>
</evidence>
<dbReference type="Proteomes" id="UP000295124">
    <property type="component" value="Unassembled WGS sequence"/>
</dbReference>
<dbReference type="RefSeq" id="WP_132168609.1">
    <property type="nucleotide sequence ID" value="NZ_SMKX01000044.1"/>
</dbReference>
<dbReference type="GO" id="GO:1902600">
    <property type="term" value="P:proton transmembrane transport"/>
    <property type="evidence" value="ECO:0007669"/>
    <property type="project" value="InterPro"/>
</dbReference>
<keyword evidence="3 7" id="KW-0812">Transmembrane</keyword>
<feature type="transmembrane region" description="Helical" evidence="7">
    <location>
        <begin position="306"/>
        <end position="324"/>
    </location>
</feature>
<feature type="transmembrane region" description="Helical" evidence="7">
    <location>
        <begin position="149"/>
        <end position="173"/>
    </location>
</feature>
<organism evidence="9 10">
    <name type="scientific">Kribbella antibiotica</name>
    <dbReference type="NCBI Taxonomy" id="190195"/>
    <lineage>
        <taxon>Bacteria</taxon>
        <taxon>Bacillati</taxon>
        <taxon>Actinomycetota</taxon>
        <taxon>Actinomycetes</taxon>
        <taxon>Propionibacteriales</taxon>
        <taxon>Kribbellaceae</taxon>
        <taxon>Kribbella</taxon>
    </lineage>
</organism>
<evidence type="ECO:0000256" key="6">
    <source>
        <dbReference type="ARBA" id="ARBA00023136"/>
    </source>
</evidence>
<evidence type="ECO:0000256" key="5">
    <source>
        <dbReference type="ARBA" id="ARBA00023065"/>
    </source>
</evidence>
<evidence type="ECO:0000256" key="4">
    <source>
        <dbReference type="ARBA" id="ARBA00022989"/>
    </source>
</evidence>
<name>A0A4R4ZJQ1_9ACTN</name>
<accession>A0A4R4ZJQ1</accession>
<dbReference type="EMBL" id="SMKX01000044">
    <property type="protein sequence ID" value="TDD58873.1"/>
    <property type="molecule type" value="Genomic_DNA"/>
</dbReference>
<evidence type="ECO:0000313" key="9">
    <source>
        <dbReference type="EMBL" id="TDD58873.1"/>
    </source>
</evidence>
<keyword evidence="6 7" id="KW-0472">Membrane</keyword>
<protein>
    <submittedName>
        <fullName evidence="9">Cation/H(+) antiporter</fullName>
    </submittedName>
</protein>
<dbReference type="OrthoDB" id="9793589at2"/>
<sequence length="461" mass="49422">MPTLLQITTHLSLQLAVVLLTYRLLWQLFRRLRQVQVVAILVAGFLLGPSALGLAWPAAQQWLFPIKLIVGGQTIMHPNLIAIYVIGQLGLILYMFLVGSSFSLDVLRSHRRQATATSTAGVAVPMLLGAVVGWWMVGQGRYFTDRIANWQGALFVAAAIAVTAFPILAWIIYDSGLTGTRLGTMSLACAAVDDACAWILLAVVVATAQDSPGGAYLAAGGGVAYLLFMALIGRRLLARLNTWKPRADDTERTGGLPVGPFVVVLVVVLLAASFTDFIGIHSVLGAFVAGLCMPRGELIEQIRQRLEPVVGYLLLPAYFVYTGLNTQLDLIFEPKILAVTALVLAVSFAGKFGAIGLVARSQGMGWREAGAMGALANARGLMELVLLNIGLSAGLITAELYTILALMTVVTTIAATPLQRMFERNAWKNGIVFGPTGEEPQKANLALKQRLRSESQRVSGP</sequence>
<dbReference type="GO" id="GO:0015297">
    <property type="term" value="F:antiporter activity"/>
    <property type="evidence" value="ECO:0007669"/>
    <property type="project" value="InterPro"/>
</dbReference>
<feature type="transmembrane region" description="Helical" evidence="7">
    <location>
        <begin position="37"/>
        <end position="59"/>
    </location>
</feature>